<evidence type="ECO:0000313" key="1">
    <source>
        <dbReference type="EMBL" id="DAD69990.1"/>
    </source>
</evidence>
<proteinExistence type="predicted"/>
<dbReference type="PROSITE" id="PS51257">
    <property type="entry name" value="PROKAR_LIPOPROTEIN"/>
    <property type="match status" value="1"/>
</dbReference>
<sequence>MMMVNAKRKDVIFFMLIFISSCRNQKNVIFSRNLPSRHTVCYNHNCAGSKKERSTIMHWEHQSVEQLCPKTFLAAELFSMLTVEEREFIIALIKSLSLHEQ</sequence>
<protein>
    <submittedName>
        <fullName evidence="1">Uncharacterized protein</fullName>
    </submittedName>
</protein>
<accession>A0A8S5LIZ1</accession>
<name>A0A8S5LIZ1_9CAUD</name>
<organism evidence="1">
    <name type="scientific">Caudovirales sp. ctFWA4</name>
    <dbReference type="NCBI Taxonomy" id="2827628"/>
    <lineage>
        <taxon>Viruses</taxon>
        <taxon>Duplodnaviria</taxon>
        <taxon>Heunggongvirae</taxon>
        <taxon>Uroviricota</taxon>
        <taxon>Caudoviricetes</taxon>
    </lineage>
</organism>
<reference evidence="1" key="1">
    <citation type="journal article" date="2021" name="Proc. Natl. Acad. Sci. U.S.A.">
        <title>A Catalog of Tens of Thousands of Viruses from Human Metagenomes Reveals Hidden Associations with Chronic Diseases.</title>
        <authorList>
            <person name="Tisza M.J."/>
            <person name="Buck C.B."/>
        </authorList>
    </citation>
    <scope>NUCLEOTIDE SEQUENCE</scope>
    <source>
        <strain evidence="1">CtFWA4</strain>
    </source>
</reference>
<dbReference type="EMBL" id="BK015858">
    <property type="protein sequence ID" value="DAD69990.1"/>
    <property type="molecule type" value="Genomic_DNA"/>
</dbReference>